<dbReference type="Gene3D" id="2.60.40.2810">
    <property type="match status" value="2"/>
</dbReference>
<dbReference type="AlphaFoldDB" id="A0A2M9A8V3"/>
<dbReference type="RefSeq" id="WP_100426037.1">
    <property type="nucleotide sequence ID" value="NZ_PGEX01000001.1"/>
</dbReference>
<comment type="caution">
    <text evidence="3">The sequence shown here is derived from an EMBL/GenBank/DDBJ whole genome shotgun (WGS) entry which is preliminary data.</text>
</comment>
<dbReference type="Proteomes" id="UP000231134">
    <property type="component" value="Unassembled WGS sequence"/>
</dbReference>
<keyword evidence="4" id="KW-1185">Reference proteome</keyword>
<dbReference type="InterPro" id="IPR040853">
    <property type="entry name" value="RapA2_cadherin-like"/>
</dbReference>
<evidence type="ECO:0000313" key="3">
    <source>
        <dbReference type="EMBL" id="PJJ42151.1"/>
    </source>
</evidence>
<dbReference type="Pfam" id="PF17803">
    <property type="entry name" value="Cadherin_4"/>
    <property type="match status" value="1"/>
</dbReference>
<sequence>MKLSTVGFAVLASVGLTFAATDTVWTAAEGDGAMAPAYWYGYTYGTGASLDTNIVNSYRVIDYTVSTSSINGAGYSLTWKQNAAYKDTEISLASYKGVCLTYKADYPVRLDFRQSTITDDNYYGTLLAASANFKKYFVAFADLVQDWKSTTTIKWDIDKQLGMQFSYKNTHAKTYGSKTNTLTLSSIILSDSCVSYAPVLLEPYASNTNPYTLLEVDTLSLPLSKIFYDEDGDDLKISETVTNGSFISLLEKGESFSLNDTLHFIAAANKTGEAIVTLKASDGKNSVSYSFTVDVQDQNNAPTAVNDTYSVNEDDTLKVTYKNGVLVNDYDVDKNGYTMTFVDSTSHGVLTLDVSDGSFTYVPVSNYCGTDSWTYKLTDETDLQSSKATVKIQVKCVNDAPTVQVLDEDFLKNLVFKEDFADTAIAFSSAQILFKDVDGDDITIGAYGDDLIHAGVTTVGSSKHYIEFSPVDDAYGTATVTLYGTDGVDTAKVNFHVTIESVADVPKAHEDEYEMYEDSVVTIAAKKGVLANDVNPDDSTDVLLAYLVTDAANGKVNLKEDGSFTYTPDADFVGADSFSYVVVNSLGDSSNVATVRMNVVDRNDAPVVAIDTAAYDTLVRAEDFTSPITFTATETKTWFTDPDGDKIYLSVESDDGKLNPSISAAGVVTLKSVRDAFGDAYVTVTGADGISGSSSFKIHVYLTPVNDKPRTTIDTLVLMETHDFVIELDLDTLISDPDEEPLTYKVTNASGVFSTDLDGSILTITPAVVNDTILEALYVVRVQATDSSEESSISAIFIDVGGKLGIASKMTLAKNLSWQQAIAKTQGFAKLYDMKGHVLWQGRLPASESEVREAATRAAGKTVLRVNRSQWMLNSEILR</sequence>
<protein>
    <recommendedName>
        <fullName evidence="2">Cadherin domain-containing protein</fullName>
    </recommendedName>
</protein>
<evidence type="ECO:0000256" key="1">
    <source>
        <dbReference type="SAM" id="SignalP"/>
    </source>
</evidence>
<dbReference type="GO" id="GO:0005509">
    <property type="term" value="F:calcium ion binding"/>
    <property type="evidence" value="ECO:0007669"/>
    <property type="project" value="InterPro"/>
</dbReference>
<dbReference type="GO" id="GO:0007156">
    <property type="term" value="P:homophilic cell adhesion via plasma membrane adhesion molecules"/>
    <property type="evidence" value="ECO:0007669"/>
    <property type="project" value="InterPro"/>
</dbReference>
<dbReference type="PROSITE" id="PS50268">
    <property type="entry name" value="CADHERIN_2"/>
    <property type="match status" value="1"/>
</dbReference>
<evidence type="ECO:0000259" key="2">
    <source>
        <dbReference type="PROSITE" id="PS50268"/>
    </source>
</evidence>
<keyword evidence="1" id="KW-0732">Signal</keyword>
<dbReference type="NCBIfam" id="NF012211">
    <property type="entry name" value="tand_rpt_95"/>
    <property type="match status" value="2"/>
</dbReference>
<proteinExistence type="predicted"/>
<feature type="chain" id="PRO_5014779978" description="Cadherin domain-containing protein" evidence="1">
    <location>
        <begin position="20"/>
        <end position="879"/>
    </location>
</feature>
<gene>
    <name evidence="3" type="ORF">BGX16_2168</name>
</gene>
<name>A0A2M9A8V3_9BACT</name>
<dbReference type="Pfam" id="PF17963">
    <property type="entry name" value="Big_9"/>
    <property type="match status" value="1"/>
</dbReference>
<feature type="domain" description="Cadherin" evidence="2">
    <location>
        <begin position="272"/>
        <end position="403"/>
    </location>
</feature>
<feature type="signal peptide" evidence="1">
    <location>
        <begin position="1"/>
        <end position="19"/>
    </location>
</feature>
<reference evidence="3 4" key="1">
    <citation type="submission" date="2017-11" db="EMBL/GenBank/DDBJ databases">
        <title>Animal gut microbial communities from fecal samples from Wisconsin, USA.</title>
        <authorList>
            <person name="Neumann A."/>
        </authorList>
    </citation>
    <scope>NUCLEOTIDE SEQUENCE [LARGE SCALE GENOMIC DNA]</scope>
    <source>
        <strain evidence="3 4">UWS3</strain>
    </source>
</reference>
<dbReference type="OrthoDB" id="9805017at2"/>
<accession>A0A2M9A8V3</accession>
<dbReference type="GO" id="GO:0016020">
    <property type="term" value="C:membrane"/>
    <property type="evidence" value="ECO:0007669"/>
    <property type="project" value="InterPro"/>
</dbReference>
<dbReference type="EMBL" id="PGEX01000001">
    <property type="protein sequence ID" value="PJJ42151.1"/>
    <property type="molecule type" value="Genomic_DNA"/>
</dbReference>
<organism evidence="3 4">
    <name type="scientific">Hallerella succinigenes</name>
    <dbReference type="NCBI Taxonomy" id="1896222"/>
    <lineage>
        <taxon>Bacteria</taxon>
        <taxon>Pseudomonadati</taxon>
        <taxon>Fibrobacterota</taxon>
        <taxon>Fibrobacteria</taxon>
        <taxon>Fibrobacterales</taxon>
        <taxon>Fibrobacteraceae</taxon>
        <taxon>Hallerella</taxon>
    </lineage>
</organism>
<dbReference type="InterPro" id="IPR002126">
    <property type="entry name" value="Cadherin-like_dom"/>
</dbReference>
<evidence type="ECO:0000313" key="4">
    <source>
        <dbReference type="Proteomes" id="UP000231134"/>
    </source>
</evidence>